<dbReference type="InterPro" id="IPR042179">
    <property type="entry name" value="KGD_C_sf"/>
</dbReference>
<dbReference type="Pfam" id="PF00676">
    <property type="entry name" value="E1_dh"/>
    <property type="match status" value="1"/>
</dbReference>
<evidence type="ECO:0000256" key="15">
    <source>
        <dbReference type="ARBA" id="ARBA00042984"/>
    </source>
</evidence>
<gene>
    <name evidence="19" type="primary">KGD1_2</name>
    <name evidence="19" type="ORF">HK099_005274</name>
</gene>
<feature type="domain" description="Transketolase-like pyrimidine-binding" evidence="18">
    <location>
        <begin position="643"/>
        <end position="863"/>
    </location>
</feature>
<dbReference type="GO" id="GO:0005759">
    <property type="term" value="C:mitochondrial matrix"/>
    <property type="evidence" value="ECO:0007669"/>
    <property type="project" value="UniProtKB-SubCell"/>
</dbReference>
<comment type="function">
    <text evidence="13">The 2-oxoglutarate dehydrogenase complex catalyzes the overall conversion of 2-oxoglutarate to succinyl-CoA and CO(2). It contains multiple copies of three enzymatic components: 2-oxoglutarate dehydrogenase (E1), dihydrolipoamide succinyltransferase (E2) and lipoamide dehydrogenase (E3).</text>
</comment>
<dbReference type="InterPro" id="IPR005475">
    <property type="entry name" value="Transketolase-like_Pyr-bd"/>
</dbReference>
<dbReference type="GO" id="GO:0046872">
    <property type="term" value="F:metal ion binding"/>
    <property type="evidence" value="ECO:0007669"/>
    <property type="project" value="UniProtKB-KW"/>
</dbReference>
<evidence type="ECO:0000256" key="2">
    <source>
        <dbReference type="ARBA" id="ARBA00001964"/>
    </source>
</evidence>
<evidence type="ECO:0000256" key="7">
    <source>
        <dbReference type="ARBA" id="ARBA00022723"/>
    </source>
</evidence>
<evidence type="ECO:0000256" key="14">
    <source>
        <dbReference type="ARBA" id="ARBA00040267"/>
    </source>
</evidence>
<keyword evidence="12" id="KW-0496">Mitochondrion</keyword>
<evidence type="ECO:0000256" key="9">
    <source>
        <dbReference type="ARBA" id="ARBA00022946"/>
    </source>
</evidence>
<evidence type="ECO:0000256" key="3">
    <source>
        <dbReference type="ARBA" id="ARBA00004305"/>
    </source>
</evidence>
<dbReference type="SMART" id="SM00861">
    <property type="entry name" value="Transket_pyr"/>
    <property type="match status" value="1"/>
</dbReference>
<keyword evidence="7" id="KW-0479">Metal-binding</keyword>
<reference evidence="19" key="1">
    <citation type="submission" date="2020-05" db="EMBL/GenBank/DDBJ databases">
        <title>Phylogenomic resolution of chytrid fungi.</title>
        <authorList>
            <person name="Stajich J.E."/>
            <person name="Amses K."/>
            <person name="Simmons R."/>
            <person name="Seto K."/>
            <person name="Myers J."/>
            <person name="Bonds A."/>
            <person name="Quandt C.A."/>
            <person name="Barry K."/>
            <person name="Liu P."/>
            <person name="Grigoriev I."/>
            <person name="Longcore J.E."/>
            <person name="James T.Y."/>
        </authorList>
    </citation>
    <scope>NUCLEOTIDE SEQUENCE</scope>
    <source>
        <strain evidence="19">JEL0476</strain>
    </source>
</reference>
<dbReference type="Proteomes" id="UP001211065">
    <property type="component" value="Unassembled WGS sequence"/>
</dbReference>
<dbReference type="InterPro" id="IPR031717">
    <property type="entry name" value="ODO-1/KGD_C"/>
</dbReference>
<dbReference type="SMART" id="SM00320">
    <property type="entry name" value="WD40"/>
    <property type="match status" value="3"/>
</dbReference>
<dbReference type="Gene3D" id="2.130.10.10">
    <property type="entry name" value="YVTN repeat-like/Quinoprotein amine dehydrogenase"/>
    <property type="match status" value="1"/>
</dbReference>
<evidence type="ECO:0000256" key="10">
    <source>
        <dbReference type="ARBA" id="ARBA00023002"/>
    </source>
</evidence>
<dbReference type="PROSITE" id="PS50082">
    <property type="entry name" value="WD_REPEATS_2"/>
    <property type="match status" value="1"/>
</dbReference>
<dbReference type="InterPro" id="IPR001680">
    <property type="entry name" value="WD40_rpt"/>
</dbReference>
<dbReference type="Pfam" id="PF16078">
    <property type="entry name" value="2-oxogl_dehyd_N"/>
    <property type="match status" value="1"/>
</dbReference>
<keyword evidence="10" id="KW-0560">Oxidoreductase</keyword>
<name>A0AAD5U6G8_9FUNG</name>
<dbReference type="SUPFAM" id="SSF50978">
    <property type="entry name" value="WD40 repeat-like"/>
    <property type="match status" value="1"/>
</dbReference>
<dbReference type="NCBIfam" id="TIGR00239">
    <property type="entry name" value="2oxo_dh_E1"/>
    <property type="match status" value="1"/>
</dbReference>
<evidence type="ECO:0000313" key="19">
    <source>
        <dbReference type="EMBL" id="KAJ3226277.1"/>
    </source>
</evidence>
<comment type="catalytic activity">
    <reaction evidence="16">
        <text>N(6)-[(R)-lipoyl]-L-lysyl-[protein] + 2-oxoglutarate + H(+) = N(6)-[(R)-S(8)-succinyldihydrolipoyl]-L-lysyl-[protein] + CO2</text>
        <dbReference type="Rhea" id="RHEA:12188"/>
        <dbReference type="Rhea" id="RHEA-COMP:10474"/>
        <dbReference type="Rhea" id="RHEA-COMP:20092"/>
        <dbReference type="ChEBI" id="CHEBI:15378"/>
        <dbReference type="ChEBI" id="CHEBI:16526"/>
        <dbReference type="ChEBI" id="CHEBI:16810"/>
        <dbReference type="ChEBI" id="CHEBI:83099"/>
        <dbReference type="ChEBI" id="CHEBI:83120"/>
        <dbReference type="EC" id="1.2.4.2"/>
    </reaction>
</comment>
<keyword evidence="17" id="KW-0853">WD repeat</keyword>
<dbReference type="Pfam" id="PF16870">
    <property type="entry name" value="OxoGdeHyase_C"/>
    <property type="match status" value="1"/>
</dbReference>
<dbReference type="GO" id="GO:0045252">
    <property type="term" value="C:oxoglutarate dehydrogenase complex"/>
    <property type="evidence" value="ECO:0007669"/>
    <property type="project" value="TreeGrafter"/>
</dbReference>
<dbReference type="Pfam" id="PF02779">
    <property type="entry name" value="Transket_pyr"/>
    <property type="match status" value="1"/>
</dbReference>
<dbReference type="FunFam" id="1.10.287.1150:FF:000002">
    <property type="entry name" value="2-oxoglutarate dehydrogenase E1 component"/>
    <property type="match status" value="1"/>
</dbReference>
<dbReference type="PROSITE" id="PS50294">
    <property type="entry name" value="WD_REPEATS_REGION"/>
    <property type="match status" value="1"/>
</dbReference>
<dbReference type="InterPro" id="IPR011603">
    <property type="entry name" value="2oxoglutarate_DH_E1"/>
</dbReference>
<accession>A0AAD5U6G8</accession>
<evidence type="ECO:0000256" key="6">
    <source>
        <dbReference type="ARBA" id="ARBA00022532"/>
    </source>
</evidence>
<dbReference type="PANTHER" id="PTHR23152">
    <property type="entry name" value="2-OXOGLUTARATE DEHYDROGENASE"/>
    <property type="match status" value="1"/>
</dbReference>
<evidence type="ECO:0000313" key="20">
    <source>
        <dbReference type="Proteomes" id="UP001211065"/>
    </source>
</evidence>
<evidence type="ECO:0000256" key="11">
    <source>
        <dbReference type="ARBA" id="ARBA00023052"/>
    </source>
</evidence>
<dbReference type="NCBIfam" id="NF006914">
    <property type="entry name" value="PRK09404.1"/>
    <property type="match status" value="1"/>
</dbReference>
<comment type="caution">
    <text evidence="19">The sequence shown here is derived from an EMBL/GenBank/DDBJ whole genome shotgun (WGS) entry which is preliminary data.</text>
</comment>
<keyword evidence="8" id="KW-0460">Magnesium</keyword>
<protein>
    <recommendedName>
        <fullName evidence="14">2-oxoglutarate dehydrogenase, mitochondrial</fullName>
        <ecNumber evidence="5">1.2.4.2</ecNumber>
    </recommendedName>
    <alternativeName>
        <fullName evidence="15">2-oxoglutarate dehydrogenase complex component E1</fullName>
    </alternativeName>
</protein>
<dbReference type="InterPro" id="IPR015943">
    <property type="entry name" value="WD40/YVTN_repeat-like_dom_sf"/>
</dbReference>
<evidence type="ECO:0000256" key="17">
    <source>
        <dbReference type="PROSITE-ProRule" id="PRU00221"/>
    </source>
</evidence>
<dbReference type="PANTHER" id="PTHR23152:SF4">
    <property type="entry name" value="2-OXOADIPATE DEHYDROGENASE COMPLEX COMPONENT E1"/>
    <property type="match status" value="1"/>
</dbReference>
<keyword evidence="20" id="KW-1185">Reference proteome</keyword>
<evidence type="ECO:0000256" key="13">
    <source>
        <dbReference type="ARBA" id="ARBA00037426"/>
    </source>
</evidence>
<comment type="similarity">
    <text evidence="4">Belongs to the alpha-ketoglutarate dehydrogenase family.</text>
</comment>
<dbReference type="Gene3D" id="1.10.287.1150">
    <property type="entry name" value="TPP helical domain"/>
    <property type="match status" value="1"/>
</dbReference>
<feature type="repeat" description="WD" evidence="17">
    <location>
        <begin position="1397"/>
        <end position="1438"/>
    </location>
</feature>
<dbReference type="FunFam" id="3.40.50.970:FF:000002">
    <property type="entry name" value="2-oxoglutarate dehydrogenase, E1 component"/>
    <property type="match status" value="1"/>
</dbReference>
<dbReference type="NCBIfam" id="NF008907">
    <property type="entry name" value="PRK12270.1"/>
    <property type="match status" value="1"/>
</dbReference>
<keyword evidence="11" id="KW-0786">Thiamine pyrophosphate</keyword>
<keyword evidence="9" id="KW-0809">Transit peptide</keyword>
<sequence length="1581" mass="179091">MWKAVVNNGSYHKLKLSNATKFIINRNNINITIRRNSNFLNSTSSSYIDEMYSAWKKDPSQVHLSWQIYFKNLSNNENFVVPNPPTITSSSSQLLHSIGGDLMTYETTSSLPENANQAQIKDHMKVQLMVRAYQVRGHELADIDPLGIHRPNPAPELVYKHYGFTEADLDRSFQIGAGILPRFKKATENKTMTLREIIQALQNTYSKHIGVEYGHISDRAMCDWIRERIEVPTQFNYSKEKKLVILDRLIWSDSFERFVAQKYPSEKRFGLEGCESLIPGMKAMIDRSVELGIASINIGMPHRGRLNVLSNVVRKPNESIFSEFTGSLDNHVEGSGDVKYHLGMNYFRPTPSGKMVHLSLAANPSHLEAVDPVVMGKVRGLQFYQNDADTHNKAMGVLLHGDAAFSGQGVVYETLGMSDLPSYTTGGCIHIIANNQVGFTTDPRFSRSTPYCSDVAKTVNAPILHVNGDDVEAVVFALEFASEWRAKFKKDVVVDLVCYRKYGHNETDQPGFTQPLMYQKIKGMKPVANKYVEQLLSEGEVTLEEIEALKARIWDILEKNYEASKTYKANSAEWVSSTWPGFKSPAELAAVTVTTKPTGVSKELLKHIGRQTGVYPAEEFKVHSNLQKILKQRQESVLNEHGIDYATAEALAFGSLLTEGTHVRLSGQDVERGTFSHRHSVLHDQNSDALLVPLNNLVVPDLVPSQAHFSVSNSSLSEYGILGFELGYSFVSPNQLVMWEAQFGDFANTAQCIIDQFISCGEQKWLQRTGLTLLLPHGYDGQGPEHSSARIERFLQMCDEDPYLMPDPVGTEKKSYSRQHQDINMAIVYPSTPSNYFHVLRRQIHRDFRKPLIVFNSKALLRHPLAKSNLAEMEEGTRFQRLIPEVLHPNPLSTTSLSDEASELVGGSHWQRNNVETRIPYGLVKDPNYPLEASLPSIESSSSGSMDSGDFKLLPPNEIKTVIFCTGQVYYLLHRARTLNQLNHIAIVRIEQLCPFPFWEVQRVVDFYGNNLEEIVWCQEESFNAGAWQHVEPRFETSIRQTTWYNSQGAEKWRETLDNNRYAGGLENIRQANKLPKSVRGGRYIRYAGRDQSAAPATGIKKQHKFEEVTLVSEAFFNGDLKKPLDMGKMYSEEIQDLELVGEEEENVSSFFLEEPDEIQDINWSQQQVSRTFFRRNRILTYRTYKNLANLNNTGNSFNYETFCITKPVKNLYTYFSIKKTENKYSNHFQLRNLLWATSKNDVFIGVKYGIDHYCPKTGRIKNILDLQKEKLHQFKISSICAKSNILSCGGFYGEFAFKLLNSTENKLHSYNITKNVEGITNHIDIIQQLNQAVISSNDQKIRFFDFSSEKVCNSFSFDFPINCTGTSSDLKTICMVGDSVNSMLIDQTSGKIIHSLTGHTDYSFSCAFSPDNKYVTTGSQDLSTRIYDRRNLSAPLTVIRARIGAVRSLRFTEDSQFLAIAEPADFVHILDLNTWEKNSNLESKLSFFDDPINSMNSSSYGGGIWCCEGSKFIDNYEFLISDKATFCCQTIDFFGEIGGISFSDYHGDSLFIGNIDELYGGLIEFERNKTGKNLLNELYL</sequence>
<evidence type="ECO:0000256" key="1">
    <source>
        <dbReference type="ARBA" id="ARBA00001946"/>
    </source>
</evidence>
<evidence type="ECO:0000256" key="16">
    <source>
        <dbReference type="ARBA" id="ARBA00051911"/>
    </source>
</evidence>
<dbReference type="Pfam" id="PF00400">
    <property type="entry name" value="WD40"/>
    <property type="match status" value="1"/>
</dbReference>
<dbReference type="FunFam" id="3.40.50.12470:FF:000003">
    <property type="entry name" value="2-oxoglutarate dehydrogenase E1 component"/>
    <property type="match status" value="1"/>
</dbReference>
<comment type="cofactor">
    <cofactor evidence="2">
        <name>thiamine diphosphate</name>
        <dbReference type="ChEBI" id="CHEBI:58937"/>
    </cofactor>
</comment>
<dbReference type="InterPro" id="IPR032106">
    <property type="entry name" value="2-oxogl_dehyd_N"/>
</dbReference>
<evidence type="ECO:0000256" key="12">
    <source>
        <dbReference type="ARBA" id="ARBA00023128"/>
    </source>
</evidence>
<dbReference type="GO" id="GO:0004591">
    <property type="term" value="F:oxoglutarate dehydrogenase (succinyl-transferring) activity"/>
    <property type="evidence" value="ECO:0007669"/>
    <property type="project" value="UniProtKB-EC"/>
</dbReference>
<dbReference type="GO" id="GO:0030976">
    <property type="term" value="F:thiamine pyrophosphate binding"/>
    <property type="evidence" value="ECO:0007669"/>
    <property type="project" value="InterPro"/>
</dbReference>
<dbReference type="InterPro" id="IPR036322">
    <property type="entry name" value="WD40_repeat_dom_sf"/>
</dbReference>
<dbReference type="InterPro" id="IPR001017">
    <property type="entry name" value="DH_E1"/>
</dbReference>
<dbReference type="Gene3D" id="3.40.50.12470">
    <property type="match status" value="1"/>
</dbReference>
<dbReference type="Gene3D" id="3.40.50.11610">
    <property type="entry name" value="Multifunctional 2-oxoglutarate metabolism enzyme, C-terminal domain"/>
    <property type="match status" value="1"/>
</dbReference>
<evidence type="ECO:0000256" key="5">
    <source>
        <dbReference type="ARBA" id="ARBA00012280"/>
    </source>
</evidence>
<organism evidence="19 20">
    <name type="scientific">Clydaea vesicula</name>
    <dbReference type="NCBI Taxonomy" id="447962"/>
    <lineage>
        <taxon>Eukaryota</taxon>
        <taxon>Fungi</taxon>
        <taxon>Fungi incertae sedis</taxon>
        <taxon>Chytridiomycota</taxon>
        <taxon>Chytridiomycota incertae sedis</taxon>
        <taxon>Chytridiomycetes</taxon>
        <taxon>Lobulomycetales</taxon>
        <taxon>Lobulomycetaceae</taxon>
        <taxon>Clydaea</taxon>
    </lineage>
</organism>
<dbReference type="GO" id="GO:0006099">
    <property type="term" value="P:tricarboxylic acid cycle"/>
    <property type="evidence" value="ECO:0007669"/>
    <property type="project" value="UniProtKB-KW"/>
</dbReference>
<keyword evidence="6" id="KW-0816">Tricarboxylic acid cycle</keyword>
<comment type="cofactor">
    <cofactor evidence="1">
        <name>Mg(2+)</name>
        <dbReference type="ChEBI" id="CHEBI:18420"/>
    </cofactor>
</comment>
<comment type="subcellular location">
    <subcellularLocation>
        <location evidence="3">Mitochondrion matrix</location>
    </subcellularLocation>
</comment>
<dbReference type="SUPFAM" id="SSF52518">
    <property type="entry name" value="Thiamin diphosphate-binding fold (THDP-binding)"/>
    <property type="match status" value="2"/>
</dbReference>
<dbReference type="EMBL" id="JADGJW010000040">
    <property type="protein sequence ID" value="KAJ3226277.1"/>
    <property type="molecule type" value="Genomic_DNA"/>
</dbReference>
<dbReference type="Gene3D" id="3.40.50.970">
    <property type="match status" value="1"/>
</dbReference>
<evidence type="ECO:0000256" key="8">
    <source>
        <dbReference type="ARBA" id="ARBA00022842"/>
    </source>
</evidence>
<evidence type="ECO:0000256" key="4">
    <source>
        <dbReference type="ARBA" id="ARBA00006936"/>
    </source>
</evidence>
<dbReference type="InterPro" id="IPR029061">
    <property type="entry name" value="THDP-binding"/>
</dbReference>
<proteinExistence type="inferred from homology"/>
<evidence type="ECO:0000259" key="18">
    <source>
        <dbReference type="SMART" id="SM00861"/>
    </source>
</evidence>
<dbReference type="EC" id="1.2.4.2" evidence="5"/>
<dbReference type="CDD" id="cd02016">
    <property type="entry name" value="TPP_E1_OGDC_like"/>
    <property type="match status" value="1"/>
</dbReference>